<dbReference type="InterPro" id="IPR010090">
    <property type="entry name" value="Phage_tape_meas"/>
</dbReference>
<evidence type="ECO:0000313" key="6">
    <source>
        <dbReference type="Proteomes" id="UP000250369"/>
    </source>
</evidence>
<dbReference type="OrthoDB" id="90760at2"/>
<dbReference type="PANTHER" id="PTHR37813">
    <property type="entry name" value="FELS-2 PROPHAGE PROTEIN"/>
    <property type="match status" value="1"/>
</dbReference>
<dbReference type="Pfam" id="PF10145">
    <property type="entry name" value="PhageMin_Tail"/>
    <property type="match status" value="1"/>
</dbReference>
<keyword evidence="1" id="KW-1188">Viral release from host cell</keyword>
<dbReference type="EMBL" id="QMFB01000012">
    <property type="protein sequence ID" value="RAV19495.1"/>
    <property type="molecule type" value="Genomic_DNA"/>
</dbReference>
<comment type="caution">
    <text evidence="5">The sequence shown here is derived from an EMBL/GenBank/DDBJ whole genome shotgun (WGS) entry which is preliminary data.</text>
</comment>
<dbReference type="AlphaFoldDB" id="A0A329MI24"/>
<accession>A0A329MI24</accession>
<dbReference type="PANTHER" id="PTHR37813:SF1">
    <property type="entry name" value="FELS-2 PROPHAGE PROTEIN"/>
    <property type="match status" value="1"/>
</dbReference>
<keyword evidence="3" id="KW-0472">Membrane</keyword>
<dbReference type="NCBIfam" id="TIGR01760">
    <property type="entry name" value="tape_meas_TP901"/>
    <property type="match status" value="1"/>
</dbReference>
<dbReference type="RefSeq" id="WP_113032856.1">
    <property type="nucleotide sequence ID" value="NZ_QMFB01000012.1"/>
</dbReference>
<protein>
    <submittedName>
        <fullName evidence="5">Phage tail tape measure protein</fullName>
    </submittedName>
</protein>
<reference evidence="5 6" key="1">
    <citation type="journal article" date="2009" name="Int. J. Syst. Evol. Microbiol.">
        <title>Paenibacillus contaminans sp. nov., isolated from a contaminated laboratory plate.</title>
        <authorList>
            <person name="Chou J.H."/>
            <person name="Lee J.H."/>
            <person name="Lin M.C."/>
            <person name="Chang P.S."/>
            <person name="Arun A.B."/>
            <person name="Young C.C."/>
            <person name="Chen W.M."/>
        </authorList>
    </citation>
    <scope>NUCLEOTIDE SEQUENCE [LARGE SCALE GENOMIC DNA]</scope>
    <source>
        <strain evidence="5 6">CKOBP-6</strain>
    </source>
</reference>
<proteinExistence type="predicted"/>
<evidence type="ECO:0000259" key="4">
    <source>
        <dbReference type="Pfam" id="PF10145"/>
    </source>
</evidence>
<organism evidence="5 6">
    <name type="scientific">Paenibacillus contaminans</name>
    <dbReference type="NCBI Taxonomy" id="450362"/>
    <lineage>
        <taxon>Bacteria</taxon>
        <taxon>Bacillati</taxon>
        <taxon>Bacillota</taxon>
        <taxon>Bacilli</taxon>
        <taxon>Bacillales</taxon>
        <taxon>Paenibacillaceae</taxon>
        <taxon>Paenibacillus</taxon>
    </lineage>
</organism>
<evidence type="ECO:0000256" key="2">
    <source>
        <dbReference type="SAM" id="Coils"/>
    </source>
</evidence>
<feature type="coiled-coil region" evidence="2">
    <location>
        <begin position="19"/>
        <end position="49"/>
    </location>
</feature>
<evidence type="ECO:0000256" key="1">
    <source>
        <dbReference type="ARBA" id="ARBA00022612"/>
    </source>
</evidence>
<sequence length="687" mass="72176">MSIKLSATISLVDKMTPGLKSATSAVKRMEQANKDLAASGNRASDANDKQTRSANMLEKANDRVTSSTRRMVSAAGKMAVAGGAAAVAVGGIFAGSAISKAMDFEHQLKSVEALTGLAADEMAKMEKLSLDMGKATKFSALEAAKGLEELLKAGMSPANAQAGGLEAALNLATAGSLDLTEAAETMATAMNAFRKDGLSAAQTADIMAGAANAAATDVRGIGYALASAGGVADMVGISFSDLNAAIGLMSNDGLKNGSDAGTSFKSMLMYLQPQTDKAAELFERLGLGIGKANKFFKNGKIKDLAEVAQVLRDTLGSMTEQDRTATMLDIFGTDGVKAATTLYKAGAKGVAEFRDEMSKVTALQVANKKMESAAGSVELFKSAFESLQISLGKPFLPVMRRVMMGLTDTVTKYSPAIIASVESAVDRASRYVKTNFLNNPEFRNLDGIQAKVSFVFDKLTDSINHWYANGGKDQIKESMNDLSNFMKDNSEPLLKMAKTLGGMVGDGITVGLREFMKNSPGIAAALTFIATPGPAQAKALAAAMVATEGYTQQTKDSFASTGIPKKVTGWLDNVGKWLPDFSPSPGTVKDMVTFKDVLPQTKQKADGSHAGGLARVPYDGYTARLHKGERVMTAEENREYSRGNGGGNTTYNFGGITIQGTGYTEKDVDALMGAIYRELKYAAEGGA</sequence>
<feature type="transmembrane region" description="Helical" evidence="3">
    <location>
        <begin position="78"/>
        <end position="98"/>
    </location>
</feature>
<keyword evidence="6" id="KW-1185">Reference proteome</keyword>
<keyword evidence="3" id="KW-1133">Transmembrane helix</keyword>
<gene>
    <name evidence="5" type="ORF">DQG23_21140</name>
</gene>
<dbReference type="Proteomes" id="UP000250369">
    <property type="component" value="Unassembled WGS sequence"/>
</dbReference>
<keyword evidence="2" id="KW-0175">Coiled coil</keyword>
<evidence type="ECO:0000256" key="3">
    <source>
        <dbReference type="SAM" id="Phobius"/>
    </source>
</evidence>
<keyword evidence="3" id="KW-0812">Transmembrane</keyword>
<feature type="domain" description="Phage tail tape measure protein" evidence="4">
    <location>
        <begin position="127"/>
        <end position="332"/>
    </location>
</feature>
<evidence type="ECO:0000313" key="5">
    <source>
        <dbReference type="EMBL" id="RAV19495.1"/>
    </source>
</evidence>
<name>A0A329MI24_9BACL</name>